<keyword evidence="2" id="KW-1185">Reference proteome</keyword>
<sequence>MISRTTRKTTYKAAAIGFAAVFALMMTPTGVSGTPEGVQYYGMAELVHKSADGQTLATQTVHNTVLNTGEDIMRDAIFDSIQNNQRPSVICITDVLEAEITETVSDSALTPATAFATPSESTCIGANVNTETQGQGILTATFTGGTHLVGLATIESIVICNTDGTTPVPEDATGLNCDTVGTAFSAVKVSSTQVASGDTVDVTYTFDLQSDTT</sequence>
<dbReference type="EMBL" id="DP000238">
    <property type="protein sequence ID" value="ABK77528.1"/>
    <property type="molecule type" value="Genomic_DNA"/>
</dbReference>
<protein>
    <submittedName>
        <fullName evidence="1">Uncharacterized protein</fullName>
    </submittedName>
</protein>
<evidence type="ECO:0000313" key="2">
    <source>
        <dbReference type="Proteomes" id="UP000000758"/>
    </source>
</evidence>
<evidence type="ECO:0000313" key="1">
    <source>
        <dbReference type="EMBL" id="ABK77528.1"/>
    </source>
</evidence>
<dbReference type="Proteomes" id="UP000000758">
    <property type="component" value="Chromosome"/>
</dbReference>
<dbReference type="HOGENOM" id="CLU_075233_0_0_2"/>
<gene>
    <name evidence="1" type="ordered locus">CENSYa_0896</name>
</gene>
<dbReference type="EnsemblBacteria" id="ABK77528">
    <property type="protein sequence ID" value="ABK77528"/>
    <property type="gene ID" value="CENSYa_0896"/>
</dbReference>
<dbReference type="STRING" id="414004.CENSYa_0896"/>
<proteinExistence type="predicted"/>
<organism evidence="1 2">
    <name type="scientific">Cenarchaeum symbiosum (strain A)</name>
    <dbReference type="NCBI Taxonomy" id="414004"/>
    <lineage>
        <taxon>Archaea</taxon>
        <taxon>Nitrososphaerota</taxon>
        <taxon>Candidatus Cenarchaeales</taxon>
        <taxon>Candidatus Cenarchaeaceae</taxon>
        <taxon>Candidatus Cenarchaeum</taxon>
    </lineage>
</organism>
<name>A0RW11_CENSY</name>
<dbReference type="AlphaFoldDB" id="A0RW11"/>
<reference evidence="1 2" key="1">
    <citation type="journal article" date="2006" name="Proc. Natl. Acad. Sci. U.S.A.">
        <title>Genomic analysis of the uncultivated marine crenarchaeote Cenarchaeum symbiosum.</title>
        <authorList>
            <person name="Hallam S.J."/>
            <person name="Konstantinidis K.T."/>
            <person name="Putnam N."/>
            <person name="Schleper C."/>
            <person name="Watanabe Y."/>
            <person name="Sugahara J."/>
            <person name="Preston C."/>
            <person name="de la Torre J."/>
            <person name="Richardson P.M."/>
            <person name="DeLong E.F."/>
        </authorList>
    </citation>
    <scope>NUCLEOTIDE SEQUENCE [LARGE SCALE GENOMIC DNA]</scope>
    <source>
        <strain evidence="2">A</strain>
    </source>
</reference>
<accession>A0RW11</accession>
<dbReference type="KEGG" id="csy:CENSYa_0896"/>